<dbReference type="AlphaFoldDB" id="A0AA39ZHX6"/>
<name>A0AA39ZHX6_9PEZI</name>
<proteinExistence type="predicted"/>
<reference evidence="1" key="1">
    <citation type="submission" date="2023-06" db="EMBL/GenBank/DDBJ databases">
        <title>Genome-scale phylogeny and comparative genomics of the fungal order Sordariales.</title>
        <authorList>
            <consortium name="Lawrence Berkeley National Laboratory"/>
            <person name="Hensen N."/>
            <person name="Bonometti L."/>
            <person name="Westerberg I."/>
            <person name="Brannstrom I.O."/>
            <person name="Guillou S."/>
            <person name="Cros-Aarteil S."/>
            <person name="Calhoun S."/>
            <person name="Haridas S."/>
            <person name="Kuo A."/>
            <person name="Mondo S."/>
            <person name="Pangilinan J."/>
            <person name="Riley R."/>
            <person name="Labutti K."/>
            <person name="Andreopoulos B."/>
            <person name="Lipzen A."/>
            <person name="Chen C."/>
            <person name="Yanf M."/>
            <person name="Daum C."/>
            <person name="Ng V."/>
            <person name="Clum A."/>
            <person name="Steindorff A."/>
            <person name="Ohm R."/>
            <person name="Martin F."/>
            <person name="Silar P."/>
            <person name="Natvig D."/>
            <person name="Lalanne C."/>
            <person name="Gautier V."/>
            <person name="Ament-Velasquez S.L."/>
            <person name="Kruys A."/>
            <person name="Hutchinson M.I."/>
            <person name="Powell A.J."/>
            <person name="Barry K."/>
            <person name="Miller A.N."/>
            <person name="Grigoriev I.V."/>
            <person name="Debuchy R."/>
            <person name="Gladieux P."/>
            <person name="Thoren M.H."/>
            <person name="Johannesson H."/>
        </authorList>
    </citation>
    <scope>NUCLEOTIDE SEQUENCE</scope>
    <source>
        <strain evidence="1">CBS 307.81</strain>
    </source>
</reference>
<comment type="caution">
    <text evidence="1">The sequence shown here is derived from an EMBL/GenBank/DDBJ whole genome shotgun (WGS) entry which is preliminary data.</text>
</comment>
<accession>A0AA39ZHX6</accession>
<sequence>MGSNMASNHNKRPKTNLLTTPGEIRNQIYSYLLPTHQTIVIASQRKDGFSSSSSSSSSQEQYIGKSLRHDLSTLFLLNKQIHLEASTFFYSNNTFVLPGDATSLPHQAQANLLLRWFLDRIGERNCSNLRRLGIPFPLEGGLGQLRDGCEQAIEEEEGAKKRRFISGLVRRCPNLEELEIDLGKGDTPSLAGSAPVSSKMEMAGSVEGLLRQSWAGLKAVRVYWGDEVIYKQRRRARSWEPLRYCVPPEQVQVEEEWVVENMRDNEAKEAHYHGRYYERWEWRVEDAIHDFYSPYSSINLRSSFALERYRVAARAAETAPPRDWMTANHPRIEFAKAFLKSPSRAMSERNEEKEWWRIRRKMAREYTVSYCCTMAGGSSYRTRSKSKRTATWLRDTLARL</sequence>
<dbReference type="EMBL" id="JAULSY010000022">
    <property type="protein sequence ID" value="KAK0671318.1"/>
    <property type="molecule type" value="Genomic_DNA"/>
</dbReference>
<dbReference type="Proteomes" id="UP001174997">
    <property type="component" value="Unassembled WGS sequence"/>
</dbReference>
<protein>
    <submittedName>
        <fullName evidence="1">Uncharacterized protein</fullName>
    </submittedName>
</protein>
<dbReference type="PANTHER" id="PTHR42085:SF4">
    <property type="entry name" value="F-BOX DOMAIN-CONTAINING PROTEIN"/>
    <property type="match status" value="1"/>
</dbReference>
<gene>
    <name evidence="1" type="ORF">QBC41DRAFT_270727</name>
</gene>
<dbReference type="InterPro" id="IPR038883">
    <property type="entry name" value="AN11006-like"/>
</dbReference>
<evidence type="ECO:0000313" key="1">
    <source>
        <dbReference type="EMBL" id="KAK0671318.1"/>
    </source>
</evidence>
<keyword evidence="2" id="KW-1185">Reference proteome</keyword>
<evidence type="ECO:0000313" key="2">
    <source>
        <dbReference type="Proteomes" id="UP001174997"/>
    </source>
</evidence>
<organism evidence="1 2">
    <name type="scientific">Cercophora samala</name>
    <dbReference type="NCBI Taxonomy" id="330535"/>
    <lineage>
        <taxon>Eukaryota</taxon>
        <taxon>Fungi</taxon>
        <taxon>Dikarya</taxon>
        <taxon>Ascomycota</taxon>
        <taxon>Pezizomycotina</taxon>
        <taxon>Sordariomycetes</taxon>
        <taxon>Sordariomycetidae</taxon>
        <taxon>Sordariales</taxon>
        <taxon>Lasiosphaeriaceae</taxon>
        <taxon>Cercophora</taxon>
    </lineage>
</organism>
<dbReference type="PANTHER" id="PTHR42085">
    <property type="entry name" value="F-BOX DOMAIN-CONTAINING PROTEIN"/>
    <property type="match status" value="1"/>
</dbReference>